<organism evidence="1 2">
    <name type="scientific">Sclerotinia borealis (strain F-4128)</name>
    <dbReference type="NCBI Taxonomy" id="1432307"/>
    <lineage>
        <taxon>Eukaryota</taxon>
        <taxon>Fungi</taxon>
        <taxon>Dikarya</taxon>
        <taxon>Ascomycota</taxon>
        <taxon>Pezizomycotina</taxon>
        <taxon>Leotiomycetes</taxon>
        <taxon>Helotiales</taxon>
        <taxon>Sclerotiniaceae</taxon>
        <taxon>Sclerotinia</taxon>
    </lineage>
</organism>
<protein>
    <submittedName>
        <fullName evidence="1">Uncharacterized protein</fullName>
    </submittedName>
</protein>
<comment type="caution">
    <text evidence="1">The sequence shown here is derived from an EMBL/GenBank/DDBJ whole genome shotgun (WGS) entry which is preliminary data.</text>
</comment>
<gene>
    <name evidence="1" type="ORF">SBOR_0954</name>
</gene>
<reference evidence="1 2" key="1">
    <citation type="journal article" date="2014" name="Genome Announc.">
        <title>Draft genome sequence of Sclerotinia borealis, a psychrophilic plant pathogenic fungus.</title>
        <authorList>
            <person name="Mardanov A.V."/>
            <person name="Beletsky A.V."/>
            <person name="Kadnikov V.V."/>
            <person name="Ignatov A.N."/>
            <person name="Ravin N.V."/>
        </authorList>
    </citation>
    <scope>NUCLEOTIDE SEQUENCE [LARGE SCALE GENOMIC DNA]</scope>
    <source>
        <strain evidence="2">F-4157</strain>
    </source>
</reference>
<name>W9CS72_SCLBF</name>
<evidence type="ECO:0000313" key="1">
    <source>
        <dbReference type="EMBL" id="ESZ98716.1"/>
    </source>
</evidence>
<proteinExistence type="predicted"/>
<dbReference type="Proteomes" id="UP000019487">
    <property type="component" value="Unassembled WGS sequence"/>
</dbReference>
<keyword evidence="2" id="KW-1185">Reference proteome</keyword>
<evidence type="ECO:0000313" key="2">
    <source>
        <dbReference type="Proteomes" id="UP000019487"/>
    </source>
</evidence>
<dbReference type="AlphaFoldDB" id="W9CS72"/>
<sequence>MANKTIHHYGSTVSPMLRARKADAASPNGFNRSLQGFPKVEWQSKRNIPRRQGCQNIWSGSAPLSLPRVSQEQSVNLILAESLECTMVGERQGGTMSLNPRMGREAQSYYYFYSDKPWRSPSPSSRSLQMFGSLDDDDIRPLENFLPSRPTIQLVPGEGIPRILEATDIRNTPCLYPTATNNSTPMKGVTNAKYHNPHPQRQFLIPPGSKFSTTSLSSTQCTRRPAWSRSRLAKSSHSSIF</sequence>
<dbReference type="HOGENOM" id="CLU_1152325_0_0_1"/>
<dbReference type="EMBL" id="AYSA01000036">
    <property type="protein sequence ID" value="ESZ98716.1"/>
    <property type="molecule type" value="Genomic_DNA"/>
</dbReference>
<accession>W9CS72</accession>